<dbReference type="RefSeq" id="WP_284313712.1">
    <property type="nucleotide sequence ID" value="NZ_BSPC01000032.1"/>
</dbReference>
<proteinExistence type="inferred from homology"/>
<comment type="similarity">
    <text evidence="1">Belongs to the metallo-dependent hydrolases superfamily.</text>
</comment>
<dbReference type="Pfam" id="PF04909">
    <property type="entry name" value="Amidohydro_2"/>
    <property type="match status" value="1"/>
</dbReference>
<keyword evidence="4" id="KW-1185">Reference proteome</keyword>
<dbReference type="PANTHER" id="PTHR43569">
    <property type="entry name" value="AMIDOHYDROLASE"/>
    <property type="match status" value="1"/>
</dbReference>
<comment type="caution">
    <text evidence="3">The sequence shown here is derived from an EMBL/GenBank/DDBJ whole genome shotgun (WGS) entry which is preliminary data.</text>
</comment>
<dbReference type="InterPro" id="IPR032466">
    <property type="entry name" value="Metal_Hydrolase"/>
</dbReference>
<dbReference type="EMBL" id="BSPC01000032">
    <property type="protein sequence ID" value="GLS20630.1"/>
    <property type="molecule type" value="Genomic_DNA"/>
</dbReference>
<dbReference type="SUPFAM" id="SSF51556">
    <property type="entry name" value="Metallo-dependent hydrolases"/>
    <property type="match status" value="1"/>
</dbReference>
<name>A0ABQ6CKD0_9HYPH</name>
<gene>
    <name evidence="3" type="ORF">GCM10007874_36470</name>
</gene>
<protein>
    <submittedName>
        <fullName evidence="3">Amidohydrolase</fullName>
    </submittedName>
</protein>
<feature type="domain" description="Amidohydrolase-related" evidence="2">
    <location>
        <begin position="7"/>
        <end position="283"/>
    </location>
</feature>
<evidence type="ECO:0000313" key="3">
    <source>
        <dbReference type="EMBL" id="GLS20630.1"/>
    </source>
</evidence>
<dbReference type="Gene3D" id="3.20.20.140">
    <property type="entry name" value="Metal-dependent hydrolases"/>
    <property type="match status" value="1"/>
</dbReference>
<evidence type="ECO:0000313" key="4">
    <source>
        <dbReference type="Proteomes" id="UP001156882"/>
    </source>
</evidence>
<accession>A0ABQ6CKD0</accession>
<organism evidence="3 4">
    <name type="scientific">Labrys miyagiensis</name>
    <dbReference type="NCBI Taxonomy" id="346912"/>
    <lineage>
        <taxon>Bacteria</taxon>
        <taxon>Pseudomonadati</taxon>
        <taxon>Pseudomonadota</taxon>
        <taxon>Alphaproteobacteria</taxon>
        <taxon>Hyphomicrobiales</taxon>
        <taxon>Xanthobacteraceae</taxon>
        <taxon>Labrys</taxon>
    </lineage>
</organism>
<dbReference type="InterPro" id="IPR006680">
    <property type="entry name" value="Amidohydro-rel"/>
</dbReference>
<dbReference type="PANTHER" id="PTHR43569:SF2">
    <property type="entry name" value="AMIDOHYDROLASE-RELATED DOMAIN-CONTAINING PROTEIN"/>
    <property type="match status" value="1"/>
</dbReference>
<evidence type="ECO:0000256" key="1">
    <source>
        <dbReference type="ARBA" id="ARBA00038310"/>
    </source>
</evidence>
<dbReference type="InterPro" id="IPR052350">
    <property type="entry name" value="Metallo-dep_Lactonases"/>
</dbReference>
<reference evidence="4" key="1">
    <citation type="journal article" date="2019" name="Int. J. Syst. Evol. Microbiol.">
        <title>The Global Catalogue of Microorganisms (GCM) 10K type strain sequencing project: providing services to taxonomists for standard genome sequencing and annotation.</title>
        <authorList>
            <consortium name="The Broad Institute Genomics Platform"/>
            <consortium name="The Broad Institute Genome Sequencing Center for Infectious Disease"/>
            <person name="Wu L."/>
            <person name="Ma J."/>
        </authorList>
    </citation>
    <scope>NUCLEOTIDE SEQUENCE [LARGE SCALE GENOMIC DNA]</scope>
    <source>
        <strain evidence="4">NBRC 101365</strain>
    </source>
</reference>
<evidence type="ECO:0000259" key="2">
    <source>
        <dbReference type="Pfam" id="PF04909"/>
    </source>
</evidence>
<dbReference type="Proteomes" id="UP001156882">
    <property type="component" value="Unassembled WGS sequence"/>
</dbReference>
<sequence length="285" mass="32079">MLDYPIVDTHVHLLDPTRLGYAWTRNAPGLRPKASPADLMAAASPVEIERFVFVEVDVDEGQYLDEAAWVSDLAAADPRLGGAVACLPLERGAAIKADLEKLVAFKPVRGVRRLIQNQPDPDFCIRPDFIAGLKLLAPHDLSFDICIFHHHLPNAVRMVEQCPEIRFVLDHIGKPAIKAGELDPWRADLRRLAALPNVHCKISGVSTEADHRNWTRSQITPYIEHALETFGFNRVMFGSDWHVLELAGTYPDWVHVVDEITHGCSPDERRKLFRDNAIAFYRLTT</sequence>